<keyword evidence="1" id="KW-0812">Transmembrane</keyword>
<proteinExistence type="predicted"/>
<evidence type="ECO:0000313" key="3">
    <source>
        <dbReference type="Proteomes" id="UP001055732"/>
    </source>
</evidence>
<protein>
    <recommendedName>
        <fullName evidence="4">Pilin</fullName>
    </recommendedName>
</protein>
<dbReference type="EMBL" id="CP099582">
    <property type="protein sequence ID" value="USS41002.1"/>
    <property type="molecule type" value="Genomic_DNA"/>
</dbReference>
<reference evidence="2" key="1">
    <citation type="journal article" date="1998" name="Int. J. Syst. Bacteriol. 48 Pt">
        <title>Thermococcus guaymasensis sp. nov. and Thermococcus aggregans sp. nov., two novel thermophilic archaea isolated from the Guaymas Basin hydrothermal vent site.</title>
        <authorList>
            <person name="Canganella F."/>
            <person name="Jones W.J."/>
            <person name="Gambacorta A."/>
            <person name="Antranikian G."/>
        </authorList>
    </citation>
    <scope>NUCLEOTIDE SEQUENCE</scope>
    <source>
        <strain evidence="2">TY</strain>
    </source>
</reference>
<organism evidence="2 3">
    <name type="scientific">Thermococcus aggregans</name>
    <dbReference type="NCBI Taxonomy" id="110163"/>
    <lineage>
        <taxon>Archaea</taxon>
        <taxon>Methanobacteriati</taxon>
        <taxon>Methanobacteriota</taxon>
        <taxon>Thermococci</taxon>
        <taxon>Thermococcales</taxon>
        <taxon>Thermococcaceae</taxon>
        <taxon>Thermococcus</taxon>
    </lineage>
</organism>
<dbReference type="Proteomes" id="UP001055732">
    <property type="component" value="Chromosome"/>
</dbReference>
<feature type="transmembrane region" description="Helical" evidence="1">
    <location>
        <begin position="69"/>
        <end position="89"/>
    </location>
</feature>
<evidence type="ECO:0008006" key="4">
    <source>
        <dbReference type="Google" id="ProtNLM"/>
    </source>
</evidence>
<sequence>MWRKALALGLVLMALGVVVGGAVEKAEVGLVFAKDYLIDKGATVAGAGSALATAGGIVYGMVKTGLVAKFALGCAVAGLGVAAIGVGVAL</sequence>
<name>A0A9E7MY89_THEAG</name>
<keyword evidence="1" id="KW-1133">Transmembrane helix</keyword>
<feature type="transmembrane region" description="Helical" evidence="1">
    <location>
        <begin position="44"/>
        <end position="62"/>
    </location>
</feature>
<gene>
    <name evidence="2" type="ORF">NF865_01925</name>
</gene>
<dbReference type="RefSeq" id="WP_253304943.1">
    <property type="nucleotide sequence ID" value="NZ_CP099582.1"/>
</dbReference>
<dbReference type="AlphaFoldDB" id="A0A9E7MY89"/>
<accession>A0A9E7MY89</accession>
<reference evidence="2" key="2">
    <citation type="submission" date="2022-06" db="EMBL/GenBank/DDBJ databases">
        <authorList>
            <person name="Park Y.-J."/>
        </authorList>
    </citation>
    <scope>NUCLEOTIDE SEQUENCE</scope>
    <source>
        <strain evidence="2">TY</strain>
    </source>
</reference>
<evidence type="ECO:0000256" key="1">
    <source>
        <dbReference type="SAM" id="Phobius"/>
    </source>
</evidence>
<keyword evidence="1" id="KW-0472">Membrane</keyword>
<keyword evidence="3" id="KW-1185">Reference proteome</keyword>
<dbReference type="KEGG" id="tagg:NF865_01925"/>
<evidence type="ECO:0000313" key="2">
    <source>
        <dbReference type="EMBL" id="USS41002.1"/>
    </source>
</evidence>